<dbReference type="RefSeq" id="WP_187580077.1">
    <property type="nucleotide sequence ID" value="NZ_CP060713.1"/>
</dbReference>
<sequence>MSTPPYVAVVGPGQTDDAELLDRARLAGRLLAEHGCVVLTGGLGGVMAAAAAGVAEVGGTAVALLPGSDRSAASPGHTVAVATGLGELRNALLVRSVDAVLALLPATGTSWGTLSEVALAARTGVPVVAVGPWGLPGPEVSAYDDVPQALERLRALLPR</sequence>
<dbReference type="InterPro" id="IPR041164">
    <property type="entry name" value="LDcluster4"/>
</dbReference>
<dbReference type="Proteomes" id="UP000515947">
    <property type="component" value="Chromosome"/>
</dbReference>
<dbReference type="SUPFAM" id="SSF102405">
    <property type="entry name" value="MCP/YpsA-like"/>
    <property type="match status" value="1"/>
</dbReference>
<dbReference type="Gene3D" id="3.40.50.450">
    <property type="match status" value="1"/>
</dbReference>
<evidence type="ECO:0000313" key="2">
    <source>
        <dbReference type="Proteomes" id="UP000515947"/>
    </source>
</evidence>
<name>A0A7G9RF62_9ACTN</name>
<reference evidence="1 2" key="1">
    <citation type="submission" date="2020-08" db="EMBL/GenBank/DDBJ databases">
        <title>Genome sequence of Nocardioides mesophilus KACC 16243T.</title>
        <authorList>
            <person name="Hyun D.-W."/>
            <person name="Bae J.-W."/>
        </authorList>
    </citation>
    <scope>NUCLEOTIDE SEQUENCE [LARGE SCALE GENOMIC DNA]</scope>
    <source>
        <strain evidence="1 2">KACC 16243</strain>
    </source>
</reference>
<dbReference type="EMBL" id="CP060713">
    <property type="protein sequence ID" value="QNN54237.1"/>
    <property type="molecule type" value="Genomic_DNA"/>
</dbReference>
<organism evidence="1 2">
    <name type="scientific">Nocardioides mesophilus</name>
    <dbReference type="NCBI Taxonomy" id="433659"/>
    <lineage>
        <taxon>Bacteria</taxon>
        <taxon>Bacillati</taxon>
        <taxon>Actinomycetota</taxon>
        <taxon>Actinomycetes</taxon>
        <taxon>Propionibacteriales</taxon>
        <taxon>Nocardioidaceae</taxon>
        <taxon>Nocardioides</taxon>
    </lineage>
</organism>
<dbReference type="InterPro" id="IPR052341">
    <property type="entry name" value="LOG_family_nucleotidases"/>
</dbReference>
<keyword evidence="2" id="KW-1185">Reference proteome</keyword>
<dbReference type="Pfam" id="PF18306">
    <property type="entry name" value="LDcluster4"/>
    <property type="match status" value="1"/>
</dbReference>
<dbReference type="PANTHER" id="PTHR43393">
    <property type="entry name" value="CYTOKININ RIBOSIDE 5'-MONOPHOSPHATE PHOSPHORIBOHYDROLASE"/>
    <property type="match status" value="1"/>
</dbReference>
<dbReference type="AlphaFoldDB" id="A0A7G9RF62"/>
<evidence type="ECO:0000313" key="1">
    <source>
        <dbReference type="EMBL" id="QNN54237.1"/>
    </source>
</evidence>
<protein>
    <submittedName>
        <fullName evidence="1">TIGR00725 family protein</fullName>
    </submittedName>
</protein>
<proteinExistence type="predicted"/>
<gene>
    <name evidence="1" type="ORF">H9L09_07810</name>
</gene>
<dbReference type="GO" id="GO:0005829">
    <property type="term" value="C:cytosol"/>
    <property type="evidence" value="ECO:0007669"/>
    <property type="project" value="TreeGrafter"/>
</dbReference>
<accession>A0A7G9RF62</accession>
<dbReference type="PANTHER" id="PTHR43393:SF3">
    <property type="entry name" value="LYSINE DECARBOXYLASE-LIKE PROTEIN"/>
    <property type="match status" value="1"/>
</dbReference>
<dbReference type="KEGG" id="nmes:H9L09_07810"/>